<evidence type="ECO:0000256" key="1">
    <source>
        <dbReference type="SAM" id="Phobius"/>
    </source>
</evidence>
<comment type="caution">
    <text evidence="2">The sequence shown here is derived from an EMBL/GenBank/DDBJ whole genome shotgun (WGS) entry which is preliminary data.</text>
</comment>
<dbReference type="AlphaFoldDB" id="A0A1X4G7P5"/>
<sequence length="108" mass="12406">MLIINHYYIEWIEDWCTENGWTDLFVERRGNYWAFPPGCVIPEPIPIDTLKLIKQKNGATNEEVLISVVALFITLLCIIWAFICMSPMPLVVAFAFDAVTVAQLEIEE</sequence>
<proteinExistence type="predicted"/>
<gene>
    <name evidence="2" type="ORF">B7O87_07085</name>
</gene>
<evidence type="ECO:0000313" key="3">
    <source>
        <dbReference type="Proteomes" id="UP000192997"/>
    </source>
</evidence>
<dbReference type="RefSeq" id="WP_009342770.1">
    <property type="nucleotide sequence ID" value="NZ_NBYN01000040.1"/>
</dbReference>
<organism evidence="2 3">
    <name type="scientific">Cylindrospermopsis raciborskii CENA303</name>
    <dbReference type="NCBI Taxonomy" id="1170769"/>
    <lineage>
        <taxon>Bacteria</taxon>
        <taxon>Bacillati</taxon>
        <taxon>Cyanobacteriota</taxon>
        <taxon>Cyanophyceae</taxon>
        <taxon>Nostocales</taxon>
        <taxon>Aphanizomenonaceae</taxon>
        <taxon>Cylindrospermopsis</taxon>
    </lineage>
</organism>
<keyword evidence="1" id="KW-0812">Transmembrane</keyword>
<dbReference type="Proteomes" id="UP000192997">
    <property type="component" value="Unassembled WGS sequence"/>
</dbReference>
<name>A0A1X4G7P5_9CYAN</name>
<reference evidence="3" key="1">
    <citation type="submission" date="2017-04" db="EMBL/GenBank/DDBJ databases">
        <authorList>
            <person name="Abreu V.A."/>
            <person name="Popin R.V."/>
            <person name="Rigonato J."/>
            <person name="Andreote A.P."/>
            <person name="Schaker P.C."/>
            <person name="Hoff-Risseti C."/>
            <person name="Alvarenga D.O."/>
            <person name="Varani A.M."/>
            <person name="Fiore M.F."/>
        </authorList>
    </citation>
    <scope>NUCLEOTIDE SEQUENCE [LARGE SCALE GENOMIC DNA]</scope>
    <source>
        <strain evidence="3">CENA303</strain>
    </source>
</reference>
<keyword evidence="1" id="KW-0472">Membrane</keyword>
<dbReference type="EMBL" id="NBYN01000040">
    <property type="protein sequence ID" value="OSO91839.1"/>
    <property type="molecule type" value="Genomic_DNA"/>
</dbReference>
<feature type="transmembrane region" description="Helical" evidence="1">
    <location>
        <begin position="64"/>
        <end position="83"/>
    </location>
</feature>
<evidence type="ECO:0000313" key="2">
    <source>
        <dbReference type="EMBL" id="OSO91839.1"/>
    </source>
</evidence>
<accession>A0A1X4G7P5</accession>
<protein>
    <submittedName>
        <fullName evidence="2">Uncharacterized protein</fullName>
    </submittedName>
</protein>
<keyword evidence="1" id="KW-1133">Transmembrane helix</keyword>